<evidence type="ECO:0000313" key="2">
    <source>
        <dbReference type="Proteomes" id="UP000663844"/>
    </source>
</evidence>
<name>A0A819Y8W4_9BILA</name>
<protein>
    <submittedName>
        <fullName evidence="1">Uncharacterized protein</fullName>
    </submittedName>
</protein>
<evidence type="ECO:0000313" key="1">
    <source>
        <dbReference type="EMBL" id="CAF4153691.1"/>
    </source>
</evidence>
<organism evidence="1 2">
    <name type="scientific">Adineta steineri</name>
    <dbReference type="NCBI Taxonomy" id="433720"/>
    <lineage>
        <taxon>Eukaryota</taxon>
        <taxon>Metazoa</taxon>
        <taxon>Spiralia</taxon>
        <taxon>Gnathifera</taxon>
        <taxon>Rotifera</taxon>
        <taxon>Eurotatoria</taxon>
        <taxon>Bdelloidea</taxon>
        <taxon>Adinetida</taxon>
        <taxon>Adinetidae</taxon>
        <taxon>Adineta</taxon>
    </lineage>
</organism>
<dbReference type="AlphaFoldDB" id="A0A819Y8W4"/>
<dbReference type="EMBL" id="CAJOAZ010007092">
    <property type="protein sequence ID" value="CAF4153691.1"/>
    <property type="molecule type" value="Genomic_DNA"/>
</dbReference>
<dbReference type="Proteomes" id="UP000663844">
    <property type="component" value="Unassembled WGS sequence"/>
</dbReference>
<reference evidence="1" key="1">
    <citation type="submission" date="2021-02" db="EMBL/GenBank/DDBJ databases">
        <authorList>
            <person name="Nowell W R."/>
        </authorList>
    </citation>
    <scope>NUCLEOTIDE SEQUENCE</scope>
</reference>
<accession>A0A819Y8W4</accession>
<proteinExistence type="predicted"/>
<comment type="caution">
    <text evidence="1">The sequence shown here is derived from an EMBL/GenBank/DDBJ whole genome shotgun (WGS) entry which is preliminary data.</text>
</comment>
<feature type="non-terminal residue" evidence="1">
    <location>
        <position position="1"/>
    </location>
</feature>
<gene>
    <name evidence="1" type="ORF">OXD698_LOCUS38211</name>
</gene>
<sequence length="56" mass="6245">LNSAPRQKPNSDATISREKRKRSDYLAAVDIIGNGRTFGDFRKSGIVKFLNEAATY</sequence>